<sequence length="2124" mass="235710">MSERCIYRMIEEQAARTPDRVAVVSGTERLTYRELNRSANRLAEELRANGVQQETLVGICSDRSVQLMIGLLGIWKAGGAYVPLDPTYPAERLAHIMGLADVQLVVTQRTLEDALPPHGAKTLWLDEIKGANSANYDQNVVNDASPNSLAYVIFTSGSTGKPKGVAVEHRSVYHLLQALTEQLEIGEDDVHLCLASFAFDMSVLDFYQPLMLGGTLIIGERSLAGDGAALRAVLETQGVSLLQATPITWHLLLDAGWQGNPKLRAITGGEALSVPLAERLLQTGSQIWNAYGPTECTVWSTFQRVMTPEDAQLIGHPIRGVTAYVLDHNLQPVAIGEPGELFIGGLQVTRGYHGAPDLTAERFLPDVSSGESEERMYRTGDLVKWMPDGALAFIGRVDHQIKIRGYRVELGEIERVLEEAPAVRQSAVVLREDVPGEQRLVAYVMAEQEAVYVPSALRAFLAARLPEFMVPTRYVLMTEMPVTPNGKIDRKALPQPEQGRPELSVAYVGPSTPQERDVAAVWEEVLGIVPIGMDDRLAELGVHSLQVTQAAARLRERLSVELTVRDLFMTETVGEVARLVGERSGTELAVPLLPIPKGECGTASVSFAQQRLWFLDRLQPGTAVYNIPVAIEMQGCVDVTALNESLTEIVRRHESLRTVFAEVDGEPLQVICDAQPIRLRAEKLTREEATGAVNAEASTPFDLSRGPLFRARLFQLAAEEHLLVLTMHHIIADGWSQGILYEELAAWYTFFTQKTAARPPAMAVQYADFSAWQRAWLSGERLDGQLSYWKEKLGGTLPVAQLPSDRPRPSQPSQRGKLKTYRLDFQLLSGLQELSRREGATLYMTLLAAFQTLLYRYSGETDIIVGSPVAGRSHPAVEKLIGFFVNTLVLRTDLQSNPSFTELLKRVRVTVLEAMAHGDVPFERLVEELQPERSAGISPLCQVMFALQNVPMTQLNLPGLTATVTDLDSGTAKFDLTVMMTEEADGLFTQVEYSTDLFEEATIDRMMAHFCEMLQGIVQQPDLAISTLPLLTAEEREQVLYGWNDTQVAFPEQLLLHQLFEEQAKRTPDDIAAVYGAQTITYRDLDEQGNRLAHKLIALGVGPDVAVGVCVERSLELVVALIGILKAGGAYVPLDTDAPTARIGQILSDANAPVCLIHSAFRDKMPQGMAVEYVELDSAETLHGDLATAPHTAVNSEHLVSIYYTSGSTGQPKGVSSTHKGWVNRMLWMQRHYRLQAGETVLQKTTLTFDDAACEFFWPLMVGGRIALMEPGLHKDPRAIVEAAISYQAAFITFVPSMLALFVDAVTAEDRAKLQSLRHVGSSGEALRSDLVRAFQERVGCELHNTWGATEVSIDSTVHTCTEADTQESEIVSVGRPLDNNRCYVLDANLQPVPVGVPGDLYLAGVGLARGYLNDPEKTAAAFIPDPFVSGERMYKTGDRGYFRRDGQIMFLGRRDDQIKVRGQRVEIGEIEAVLATHPDLEQSAVKAFQGGDGYRLVAYCVPREDGAERVTPEALRAYMSERLPNYLVPWRFVKLDTALPTTISGKIDRKALPDPGEERPDLHVSFTAPKTEAQQVIAEIWQELLNVKQVGIYDNFFDLGGHSLTATRILSRINRRLEVHLPLKVLFEAPTIAGLSEQVEELRGTKVTLSAIERLAVQADYELSHAQKRFWFQYLIDPLNACGGVSAKRIQGPLDHHRFLHAYEALCDRHSIMRATFAERDGMPVQIVHEKLERPITYTDLTDRPVAQRWEQLAAAVKREQKTPFDFREEPAFRAGLYKLEEQDYLLLLTLHPIAYDSWSEAVFMQDLSQLYQAEPHDAALPNAVQYSDYAAWQNNLLATGQLEAQRTYWAEQLQHEVSATELPRDDLPPAAWSASDLLRSWQIDAALTAKLRELSAAQGTTMYVLLLAGFKIWLSLLSGQDQVTLCAPLSGRSHPDLEGVLGVLVNPVAMRTDLSGNLSGYQAIEQVKRSAIGAYAHQDYPFDLVLQDLRAKGLAVAPLYTVVFVGQNAHIDEIVLEAGVTLTNRSLPELFAPWNLEVQDFVHNRFDGDPSVQLDLHVDVYEGEHDIQVLTRFHPLRFSGETIERFLEQYTRVLAQLVEDPSLRLSQMQIAAEAEFELDELF</sequence>
<feature type="domain" description="Carrier" evidence="6">
    <location>
        <begin position="1569"/>
        <end position="1644"/>
    </location>
</feature>
<dbReference type="NCBIfam" id="NF003417">
    <property type="entry name" value="PRK04813.1"/>
    <property type="match status" value="2"/>
</dbReference>
<dbReference type="PANTHER" id="PTHR45527">
    <property type="entry name" value="NONRIBOSOMAL PEPTIDE SYNTHETASE"/>
    <property type="match status" value="1"/>
</dbReference>
<dbReference type="SMART" id="SM00823">
    <property type="entry name" value="PKS_PP"/>
    <property type="match status" value="2"/>
</dbReference>
<dbReference type="InterPro" id="IPR045851">
    <property type="entry name" value="AMP-bd_C_sf"/>
</dbReference>
<dbReference type="RefSeq" id="WP_094236610.1">
    <property type="nucleotide sequence ID" value="NZ_CP022657.1"/>
</dbReference>
<evidence type="ECO:0000256" key="2">
    <source>
        <dbReference type="ARBA" id="ARBA00006432"/>
    </source>
</evidence>
<dbReference type="InterPro" id="IPR036736">
    <property type="entry name" value="ACP-like_sf"/>
</dbReference>
<evidence type="ECO:0000256" key="3">
    <source>
        <dbReference type="ARBA" id="ARBA00022450"/>
    </source>
</evidence>
<keyword evidence="8" id="KW-1185">Reference proteome</keyword>
<dbReference type="PROSITE" id="PS00012">
    <property type="entry name" value="PHOSPHOPANTETHEINE"/>
    <property type="match status" value="2"/>
</dbReference>
<dbReference type="Gene3D" id="3.30.559.30">
    <property type="entry name" value="Nonribosomal peptide synthetase, condensation domain"/>
    <property type="match status" value="2"/>
</dbReference>
<proteinExistence type="inferred from homology"/>
<dbReference type="Gene3D" id="3.40.50.1820">
    <property type="entry name" value="alpha/beta hydrolase"/>
    <property type="match status" value="1"/>
</dbReference>
<dbReference type="Pfam" id="PF00550">
    <property type="entry name" value="PP-binding"/>
    <property type="match status" value="2"/>
</dbReference>
<dbReference type="GO" id="GO:0043041">
    <property type="term" value="P:amino acid activation for nonribosomal peptide biosynthetic process"/>
    <property type="evidence" value="ECO:0007669"/>
    <property type="project" value="TreeGrafter"/>
</dbReference>
<dbReference type="CDD" id="cd19531">
    <property type="entry name" value="LCL_NRPS-like"/>
    <property type="match status" value="2"/>
</dbReference>
<dbReference type="InterPro" id="IPR000873">
    <property type="entry name" value="AMP-dep_synth/lig_dom"/>
</dbReference>
<dbReference type="FunFam" id="2.30.38.10:FF:000001">
    <property type="entry name" value="Non-ribosomal peptide synthetase PvdI"/>
    <property type="match status" value="1"/>
</dbReference>
<evidence type="ECO:0000313" key="8">
    <source>
        <dbReference type="Proteomes" id="UP000214688"/>
    </source>
</evidence>
<dbReference type="GO" id="GO:0009366">
    <property type="term" value="C:enterobactin synthetase complex"/>
    <property type="evidence" value="ECO:0007669"/>
    <property type="project" value="TreeGrafter"/>
</dbReference>
<name>A0A223D196_9BACL</name>
<dbReference type="FunFam" id="3.30.559.10:FF:000012">
    <property type="entry name" value="Non-ribosomal peptide synthetase"/>
    <property type="match status" value="1"/>
</dbReference>
<dbReference type="InterPro" id="IPR010071">
    <property type="entry name" value="AA_adenyl_dom"/>
</dbReference>
<dbReference type="FunFam" id="3.40.50.12780:FF:000012">
    <property type="entry name" value="Non-ribosomal peptide synthetase"/>
    <property type="match status" value="2"/>
</dbReference>
<dbReference type="Gene3D" id="3.40.50.12780">
    <property type="entry name" value="N-terminal domain of ligase-like"/>
    <property type="match status" value="1"/>
</dbReference>
<evidence type="ECO:0000256" key="1">
    <source>
        <dbReference type="ARBA" id="ARBA00001957"/>
    </source>
</evidence>
<dbReference type="InterPro" id="IPR042099">
    <property type="entry name" value="ANL_N_sf"/>
</dbReference>
<dbReference type="FunFam" id="3.30.300.30:FF:000010">
    <property type="entry name" value="Enterobactin synthetase component F"/>
    <property type="match status" value="1"/>
</dbReference>
<reference evidence="7 8" key="1">
    <citation type="journal article" date="2015" name="Int. J. Syst. Evol. Microbiol.">
        <title>Tumebacillus algifaecis sp. nov., isolated from decomposing algal scum.</title>
        <authorList>
            <person name="Wu Y.F."/>
            <person name="Zhang B."/>
            <person name="Xing P."/>
            <person name="Wu Q.L."/>
            <person name="Liu S.J."/>
        </authorList>
    </citation>
    <scope>NUCLEOTIDE SEQUENCE [LARGE SCALE GENOMIC DNA]</scope>
    <source>
        <strain evidence="7 8">THMBR28</strain>
    </source>
</reference>
<dbReference type="NCBIfam" id="TIGR01733">
    <property type="entry name" value="AA-adenyl-dom"/>
    <property type="match status" value="2"/>
</dbReference>
<evidence type="ECO:0000259" key="6">
    <source>
        <dbReference type="PROSITE" id="PS50075"/>
    </source>
</evidence>
<dbReference type="SUPFAM" id="SSF56801">
    <property type="entry name" value="Acetyl-CoA synthetase-like"/>
    <property type="match status" value="2"/>
</dbReference>
<dbReference type="GO" id="GO:0072330">
    <property type="term" value="P:monocarboxylic acid biosynthetic process"/>
    <property type="evidence" value="ECO:0007669"/>
    <property type="project" value="UniProtKB-ARBA"/>
</dbReference>
<dbReference type="KEGG" id="tab:CIG75_10410"/>
<dbReference type="Pfam" id="PF13193">
    <property type="entry name" value="AMP-binding_C"/>
    <property type="match status" value="2"/>
</dbReference>
<keyword evidence="4" id="KW-0597">Phosphoprotein</keyword>
<dbReference type="InterPro" id="IPR001242">
    <property type="entry name" value="Condensation_dom"/>
</dbReference>
<dbReference type="Gene3D" id="3.30.559.10">
    <property type="entry name" value="Chloramphenicol acetyltransferase-like domain"/>
    <property type="match status" value="2"/>
</dbReference>
<dbReference type="Proteomes" id="UP000214688">
    <property type="component" value="Chromosome"/>
</dbReference>
<keyword evidence="3" id="KW-0596">Phosphopantetheine</keyword>
<dbReference type="GO" id="GO:0047527">
    <property type="term" value="F:2,3-dihydroxybenzoate-serine ligase activity"/>
    <property type="evidence" value="ECO:0007669"/>
    <property type="project" value="TreeGrafter"/>
</dbReference>
<dbReference type="PANTHER" id="PTHR45527:SF1">
    <property type="entry name" value="FATTY ACID SYNTHASE"/>
    <property type="match status" value="1"/>
</dbReference>
<organism evidence="7 8">
    <name type="scientific">Tumebacillus algifaecis</name>
    <dbReference type="NCBI Taxonomy" id="1214604"/>
    <lineage>
        <taxon>Bacteria</taxon>
        <taxon>Bacillati</taxon>
        <taxon>Bacillota</taxon>
        <taxon>Bacilli</taxon>
        <taxon>Bacillales</taxon>
        <taxon>Alicyclobacillaceae</taxon>
        <taxon>Tumebacillus</taxon>
    </lineage>
</organism>
<dbReference type="Gene3D" id="3.30.300.30">
    <property type="match status" value="2"/>
</dbReference>
<dbReference type="Pfam" id="PF00668">
    <property type="entry name" value="Condensation"/>
    <property type="match status" value="2"/>
</dbReference>
<accession>A0A223D196</accession>
<dbReference type="OrthoDB" id="9765680at2"/>
<dbReference type="GO" id="GO:0031177">
    <property type="term" value="F:phosphopantetheine binding"/>
    <property type="evidence" value="ECO:0007669"/>
    <property type="project" value="InterPro"/>
</dbReference>
<dbReference type="CDD" id="cd05930">
    <property type="entry name" value="A_NRPS"/>
    <property type="match status" value="2"/>
</dbReference>
<dbReference type="SUPFAM" id="SSF47336">
    <property type="entry name" value="ACP-like"/>
    <property type="match status" value="2"/>
</dbReference>
<dbReference type="Pfam" id="PF00501">
    <property type="entry name" value="AMP-binding"/>
    <property type="match status" value="2"/>
</dbReference>
<dbReference type="InterPro" id="IPR020806">
    <property type="entry name" value="PKS_PP-bd"/>
</dbReference>
<dbReference type="GO" id="GO:0008610">
    <property type="term" value="P:lipid biosynthetic process"/>
    <property type="evidence" value="ECO:0007669"/>
    <property type="project" value="UniProtKB-ARBA"/>
</dbReference>
<dbReference type="Gene3D" id="1.10.1200.10">
    <property type="entry name" value="ACP-like"/>
    <property type="match status" value="1"/>
</dbReference>
<evidence type="ECO:0000256" key="4">
    <source>
        <dbReference type="ARBA" id="ARBA00022553"/>
    </source>
</evidence>
<comment type="cofactor">
    <cofactor evidence="1">
        <name>pantetheine 4'-phosphate</name>
        <dbReference type="ChEBI" id="CHEBI:47942"/>
    </cofactor>
</comment>
<keyword evidence="5" id="KW-0045">Antibiotic biosynthesis</keyword>
<evidence type="ECO:0000256" key="5">
    <source>
        <dbReference type="ARBA" id="ARBA00023194"/>
    </source>
</evidence>
<dbReference type="EMBL" id="CP022657">
    <property type="protein sequence ID" value="ASS75362.1"/>
    <property type="molecule type" value="Genomic_DNA"/>
</dbReference>
<dbReference type="GO" id="GO:0009239">
    <property type="term" value="P:enterobactin biosynthetic process"/>
    <property type="evidence" value="ECO:0007669"/>
    <property type="project" value="TreeGrafter"/>
</dbReference>
<dbReference type="Gene3D" id="2.30.38.10">
    <property type="entry name" value="Luciferase, Domain 3"/>
    <property type="match status" value="1"/>
</dbReference>
<dbReference type="PROSITE" id="PS50075">
    <property type="entry name" value="CARRIER"/>
    <property type="match status" value="2"/>
</dbReference>
<dbReference type="PROSITE" id="PS00455">
    <property type="entry name" value="AMP_BINDING"/>
    <property type="match status" value="2"/>
</dbReference>
<evidence type="ECO:0000313" key="7">
    <source>
        <dbReference type="EMBL" id="ASS75362.1"/>
    </source>
</evidence>
<feature type="domain" description="Carrier" evidence="6">
    <location>
        <begin position="509"/>
        <end position="584"/>
    </location>
</feature>
<dbReference type="InterPro" id="IPR023213">
    <property type="entry name" value="CAT-like_dom_sf"/>
</dbReference>
<dbReference type="InterPro" id="IPR020845">
    <property type="entry name" value="AMP-binding_CS"/>
</dbReference>
<dbReference type="InterPro" id="IPR009081">
    <property type="entry name" value="PP-bd_ACP"/>
</dbReference>
<dbReference type="FunFam" id="1.10.1200.10:FF:000016">
    <property type="entry name" value="Non-ribosomal peptide synthase"/>
    <property type="match status" value="1"/>
</dbReference>
<dbReference type="FunFam" id="3.40.50.980:FF:000001">
    <property type="entry name" value="Non-ribosomal peptide synthetase"/>
    <property type="match status" value="2"/>
</dbReference>
<dbReference type="SUPFAM" id="SSF52777">
    <property type="entry name" value="CoA-dependent acyltransferases"/>
    <property type="match status" value="4"/>
</dbReference>
<dbReference type="GO" id="GO:0005829">
    <property type="term" value="C:cytosol"/>
    <property type="evidence" value="ECO:0007669"/>
    <property type="project" value="TreeGrafter"/>
</dbReference>
<dbReference type="InterPro" id="IPR006162">
    <property type="entry name" value="Ppantetheine_attach_site"/>
</dbReference>
<protein>
    <recommendedName>
        <fullName evidence="6">Carrier domain-containing protein</fullName>
    </recommendedName>
</protein>
<gene>
    <name evidence="7" type="ORF">CIG75_10410</name>
</gene>
<dbReference type="InterPro" id="IPR025110">
    <property type="entry name" value="AMP-bd_C"/>
</dbReference>
<dbReference type="Gene3D" id="3.40.50.980">
    <property type="match status" value="2"/>
</dbReference>
<comment type="similarity">
    <text evidence="2">Belongs to the ATP-dependent AMP-binding enzyme family.</text>
</comment>
<dbReference type="InterPro" id="IPR029058">
    <property type="entry name" value="AB_hydrolase_fold"/>
</dbReference>